<feature type="transmembrane region" description="Helical" evidence="1">
    <location>
        <begin position="129"/>
        <end position="154"/>
    </location>
</feature>
<dbReference type="PATRIC" id="fig|1158614.3.peg.961"/>
<dbReference type="GO" id="GO:0004190">
    <property type="term" value="F:aspartic-type endopeptidase activity"/>
    <property type="evidence" value="ECO:0007669"/>
    <property type="project" value="TreeGrafter"/>
</dbReference>
<dbReference type="RefSeq" id="WP_010779380.1">
    <property type="nucleotide sequence ID" value="NZ_ASWH01000001.1"/>
</dbReference>
<dbReference type="EMBL" id="AJDQ01000005">
    <property type="protein sequence ID" value="EOI57623.1"/>
    <property type="molecule type" value="Genomic_DNA"/>
</dbReference>
<keyword evidence="1" id="KW-0472">Membrane</keyword>
<sequence>MKKIIHFIFGTIIGSFLAVVCSRIPKGESLLSPPSHCEHCGHTLRPVELVPLVSAVFLRFRCTQCHQPFPARSFWIELGCGILFAIFLPNFQWVALWQLFWLLSTLVLAVIDWDYLIVEMRIFYCTGGLLLLSGAYLFHLNWLHPLIIGALFYLSQKILPNSLGLGDLWVIGLWSFFLSGYELLQILFIASFSGLAFFALEAFRKKKPKQLPFLPFLFIGLLFLLIKKH</sequence>
<dbReference type="Proteomes" id="UP000013750">
    <property type="component" value="Unassembled WGS sequence"/>
</dbReference>
<feature type="transmembrane region" description="Helical" evidence="1">
    <location>
        <begin position="99"/>
        <end position="117"/>
    </location>
</feature>
<dbReference type="PANTHER" id="PTHR30487:SF0">
    <property type="entry name" value="PREPILIN LEADER PEPTIDASE_N-METHYLTRANSFERASE-RELATED"/>
    <property type="match status" value="1"/>
</dbReference>
<dbReference type="PANTHER" id="PTHR30487">
    <property type="entry name" value="TYPE 4 PREPILIN-LIKE PROTEINS LEADER PEPTIDE-PROCESSING ENZYME"/>
    <property type="match status" value="1"/>
</dbReference>
<feature type="transmembrane region" description="Helical" evidence="1">
    <location>
        <begin position="7"/>
        <end position="25"/>
    </location>
</feature>
<dbReference type="InterPro" id="IPR050882">
    <property type="entry name" value="Prepilin_peptidase/N-MTase"/>
</dbReference>
<reference evidence="3 5" key="1">
    <citation type="submission" date="2013-02" db="EMBL/GenBank/DDBJ databases">
        <title>The Genome Sequence of Enterococcus gilvus ATCC BAA-350.</title>
        <authorList>
            <consortium name="The Broad Institute Genome Sequencing Platform"/>
            <consortium name="The Broad Institute Genome Sequencing Center for Infectious Disease"/>
            <person name="Earl A.M."/>
            <person name="Gilmore M.S."/>
            <person name="Lebreton F."/>
            <person name="Walker B."/>
            <person name="Young S.K."/>
            <person name="Zeng Q."/>
            <person name="Gargeya S."/>
            <person name="Fitzgerald M."/>
            <person name="Haas B."/>
            <person name="Abouelleil A."/>
            <person name="Alvarado L."/>
            <person name="Arachchi H.M."/>
            <person name="Berlin A.M."/>
            <person name="Chapman S.B."/>
            <person name="Dewar J."/>
            <person name="Goldberg J."/>
            <person name="Griggs A."/>
            <person name="Gujja S."/>
            <person name="Hansen M."/>
            <person name="Howarth C."/>
            <person name="Imamovic A."/>
            <person name="Larimer J."/>
            <person name="McCowan C."/>
            <person name="Murphy C."/>
            <person name="Neiman D."/>
            <person name="Pearson M."/>
            <person name="Priest M."/>
            <person name="Roberts A."/>
            <person name="Saif S."/>
            <person name="Shea T."/>
            <person name="Sisk P."/>
            <person name="Sykes S."/>
            <person name="Wortman J."/>
            <person name="Nusbaum C."/>
            <person name="Birren B."/>
        </authorList>
    </citation>
    <scope>NUCLEOTIDE SEQUENCE [LARGE SCALE GENOMIC DNA]</scope>
    <source>
        <strain evidence="3 5">ATCC BAA-350</strain>
    </source>
</reference>
<dbReference type="AlphaFoldDB" id="R2XSW2"/>
<feature type="domain" description="Prepilin peptidase A24 N-terminal" evidence="2">
    <location>
        <begin position="8"/>
        <end position="88"/>
    </location>
</feature>
<organism evidence="3 5">
    <name type="scientific">Enterococcus gilvus ATCC BAA-350</name>
    <dbReference type="NCBI Taxonomy" id="1158614"/>
    <lineage>
        <taxon>Bacteria</taxon>
        <taxon>Bacillati</taxon>
        <taxon>Bacillota</taxon>
        <taxon>Bacilli</taxon>
        <taxon>Lactobacillales</taxon>
        <taxon>Enterococcaceae</taxon>
        <taxon>Enterococcus</taxon>
    </lineage>
</organism>
<dbReference type="GO" id="GO:0006465">
    <property type="term" value="P:signal peptide processing"/>
    <property type="evidence" value="ECO:0007669"/>
    <property type="project" value="TreeGrafter"/>
</dbReference>
<dbReference type="Pfam" id="PF06750">
    <property type="entry name" value="A24_N_bact"/>
    <property type="match status" value="1"/>
</dbReference>
<keyword evidence="6" id="KW-1185">Reference proteome</keyword>
<dbReference type="InterPro" id="IPR010627">
    <property type="entry name" value="Prepilin_pept_A24_N"/>
</dbReference>
<dbReference type="GO" id="GO:0005886">
    <property type="term" value="C:plasma membrane"/>
    <property type="evidence" value="ECO:0007669"/>
    <property type="project" value="TreeGrafter"/>
</dbReference>
<dbReference type="HOGENOM" id="CLU_057101_1_1_9"/>
<evidence type="ECO:0000313" key="3">
    <source>
        <dbReference type="EMBL" id="EOI57623.1"/>
    </source>
</evidence>
<name>R2XSW2_9ENTE</name>
<evidence type="ECO:0000256" key="1">
    <source>
        <dbReference type="SAM" id="Phobius"/>
    </source>
</evidence>
<keyword evidence="1" id="KW-1133">Transmembrane helix</keyword>
<keyword evidence="1" id="KW-0812">Transmembrane</keyword>
<gene>
    <name evidence="4" type="ORF">I592_03037</name>
    <name evidence="3" type="ORF">UKC_00932</name>
</gene>
<evidence type="ECO:0000313" key="4">
    <source>
        <dbReference type="EMBL" id="EOW83678.1"/>
    </source>
</evidence>
<evidence type="ECO:0000259" key="2">
    <source>
        <dbReference type="Pfam" id="PF06750"/>
    </source>
</evidence>
<accession>R2XSW2</accession>
<reference evidence="4 6" key="2">
    <citation type="submission" date="2013-03" db="EMBL/GenBank/DDBJ databases">
        <title>The Genome Sequence of Enterococcus gilvus ATCC BAA-350 (PacBio/Illumina hybrid assembly).</title>
        <authorList>
            <consortium name="The Broad Institute Genomics Platform"/>
            <consortium name="The Broad Institute Genome Sequencing Center for Infectious Disease"/>
            <person name="Earl A."/>
            <person name="Russ C."/>
            <person name="Gilmore M."/>
            <person name="Surin D."/>
            <person name="Walker B."/>
            <person name="Young S."/>
            <person name="Zeng Q."/>
            <person name="Gargeya S."/>
            <person name="Fitzgerald M."/>
            <person name="Haas B."/>
            <person name="Abouelleil A."/>
            <person name="Allen A.W."/>
            <person name="Alvarado L."/>
            <person name="Arachchi H.M."/>
            <person name="Berlin A.M."/>
            <person name="Chapman S.B."/>
            <person name="Gainer-Dewar J."/>
            <person name="Goldberg J."/>
            <person name="Griggs A."/>
            <person name="Gujja S."/>
            <person name="Hansen M."/>
            <person name="Howarth C."/>
            <person name="Imamovic A."/>
            <person name="Ireland A."/>
            <person name="Larimer J."/>
            <person name="McCowan C."/>
            <person name="Murphy C."/>
            <person name="Pearson M."/>
            <person name="Poon T.W."/>
            <person name="Priest M."/>
            <person name="Roberts A."/>
            <person name="Saif S."/>
            <person name="Shea T."/>
            <person name="Sisk P."/>
            <person name="Sykes S."/>
            <person name="Wortman J."/>
            <person name="Nusbaum C."/>
            <person name="Birren B."/>
        </authorList>
    </citation>
    <scope>NUCLEOTIDE SEQUENCE [LARGE SCALE GENOMIC DNA]</scope>
    <source>
        <strain evidence="4 6">ATCC BAA-350</strain>
    </source>
</reference>
<feature type="transmembrane region" description="Helical" evidence="1">
    <location>
        <begin position="174"/>
        <end position="199"/>
    </location>
</feature>
<proteinExistence type="predicted"/>
<dbReference type="eggNOG" id="COG1989">
    <property type="taxonomic scope" value="Bacteria"/>
</dbReference>
<feature type="transmembrane region" description="Helical" evidence="1">
    <location>
        <begin position="211"/>
        <end position="226"/>
    </location>
</feature>
<protein>
    <recommendedName>
        <fullName evidence="2">Prepilin peptidase A24 N-terminal domain-containing protein</fullName>
    </recommendedName>
</protein>
<evidence type="ECO:0000313" key="6">
    <source>
        <dbReference type="Proteomes" id="UP000014160"/>
    </source>
</evidence>
<feature type="transmembrane region" description="Helical" evidence="1">
    <location>
        <begin position="74"/>
        <end position="93"/>
    </location>
</feature>
<comment type="caution">
    <text evidence="3">The sequence shown here is derived from an EMBL/GenBank/DDBJ whole genome shotgun (WGS) entry which is preliminary data.</text>
</comment>
<dbReference type="EMBL" id="ASWH01000001">
    <property type="protein sequence ID" value="EOW83678.1"/>
    <property type="molecule type" value="Genomic_DNA"/>
</dbReference>
<dbReference type="Proteomes" id="UP000014160">
    <property type="component" value="Unassembled WGS sequence"/>
</dbReference>
<evidence type="ECO:0000313" key="5">
    <source>
        <dbReference type="Proteomes" id="UP000013750"/>
    </source>
</evidence>
<dbReference type="OrthoDB" id="9789291at2"/>